<dbReference type="InterPro" id="IPR050397">
    <property type="entry name" value="Env_Response_Regulators"/>
</dbReference>
<dbReference type="RefSeq" id="WP_154471088.1">
    <property type="nucleotide sequence ID" value="NZ_DBEWUL010000033.1"/>
</dbReference>
<keyword evidence="3" id="KW-0804">Transcription</keyword>
<sequence>MESKQEFIEHIQKLGKGHFHYLNALFERCPDYVIKHMRYMEIPKGYTLIQAGMPCEYVYIILKGKVSGLDLQMLGNVYMFMEYSETEVLGDYEVFGDIKDYRVTIRATAPCELLAISASAYLKWMKEDINALFMRTRNLMSNLTYQTSEERKYRFLGCKERLILYLIEVFERVPKRSFCKIKKTQPELAERIGFTVRTIQRNIQSLEKDGLITTELGKICLTKEQYLRLKEHTKQNLLN</sequence>
<dbReference type="PANTHER" id="PTHR24567">
    <property type="entry name" value="CRP FAMILY TRANSCRIPTIONAL REGULATORY PROTEIN"/>
    <property type="match status" value="1"/>
</dbReference>
<dbReference type="CDD" id="cd00038">
    <property type="entry name" value="CAP_ED"/>
    <property type="match status" value="1"/>
</dbReference>
<name>A0A7X2TCA6_9CLOT</name>
<dbReference type="Pfam" id="PF13545">
    <property type="entry name" value="HTH_Crp_2"/>
    <property type="match status" value="1"/>
</dbReference>
<feature type="domain" description="Cyclic nucleotide-binding" evidence="4">
    <location>
        <begin position="21"/>
        <end position="125"/>
    </location>
</feature>
<evidence type="ECO:0000256" key="2">
    <source>
        <dbReference type="ARBA" id="ARBA00023125"/>
    </source>
</evidence>
<protein>
    <submittedName>
        <fullName evidence="5">Crp/Fnr family transcriptional regulator</fullName>
    </submittedName>
</protein>
<keyword evidence="1" id="KW-0805">Transcription regulation</keyword>
<reference evidence="5 6" key="1">
    <citation type="submission" date="2019-08" db="EMBL/GenBank/DDBJ databases">
        <title>In-depth cultivation of the pig gut microbiome towards novel bacterial diversity and tailored functional studies.</title>
        <authorList>
            <person name="Wylensek D."/>
            <person name="Hitch T.C.A."/>
            <person name="Clavel T."/>
        </authorList>
    </citation>
    <scope>NUCLEOTIDE SEQUENCE [LARGE SCALE GENOMIC DNA]</scope>
    <source>
        <strain evidence="5 6">WCA-389-WT-23D1</strain>
    </source>
</reference>
<evidence type="ECO:0000256" key="1">
    <source>
        <dbReference type="ARBA" id="ARBA00023015"/>
    </source>
</evidence>
<dbReference type="PROSITE" id="PS50042">
    <property type="entry name" value="CNMP_BINDING_3"/>
    <property type="match status" value="1"/>
</dbReference>
<dbReference type="InterPro" id="IPR036388">
    <property type="entry name" value="WH-like_DNA-bd_sf"/>
</dbReference>
<dbReference type="InterPro" id="IPR014710">
    <property type="entry name" value="RmlC-like_jellyroll"/>
</dbReference>
<keyword evidence="2" id="KW-0238">DNA-binding</keyword>
<organism evidence="5 6">
    <name type="scientific">Clostridium porci</name>
    <dbReference type="NCBI Taxonomy" id="2605778"/>
    <lineage>
        <taxon>Bacteria</taxon>
        <taxon>Bacillati</taxon>
        <taxon>Bacillota</taxon>
        <taxon>Clostridia</taxon>
        <taxon>Eubacteriales</taxon>
        <taxon>Clostridiaceae</taxon>
        <taxon>Clostridium</taxon>
    </lineage>
</organism>
<dbReference type="Gene3D" id="2.60.120.10">
    <property type="entry name" value="Jelly Rolls"/>
    <property type="match status" value="1"/>
</dbReference>
<dbReference type="SUPFAM" id="SSF46785">
    <property type="entry name" value="Winged helix' DNA-binding domain"/>
    <property type="match status" value="1"/>
</dbReference>
<dbReference type="Gene3D" id="1.10.10.10">
    <property type="entry name" value="Winged helix-like DNA-binding domain superfamily/Winged helix DNA-binding domain"/>
    <property type="match status" value="1"/>
</dbReference>
<accession>A0A7X2TCA6</accession>
<comment type="caution">
    <text evidence="5">The sequence shown here is derived from an EMBL/GenBank/DDBJ whole genome shotgun (WGS) entry which is preliminary data.</text>
</comment>
<dbReference type="PANTHER" id="PTHR24567:SF26">
    <property type="entry name" value="REGULATORY PROTEIN YEIL"/>
    <property type="match status" value="1"/>
</dbReference>
<evidence type="ECO:0000256" key="3">
    <source>
        <dbReference type="ARBA" id="ARBA00023163"/>
    </source>
</evidence>
<dbReference type="GO" id="GO:0003700">
    <property type="term" value="F:DNA-binding transcription factor activity"/>
    <property type="evidence" value="ECO:0007669"/>
    <property type="project" value="TreeGrafter"/>
</dbReference>
<dbReference type="SUPFAM" id="SSF51206">
    <property type="entry name" value="cAMP-binding domain-like"/>
    <property type="match status" value="1"/>
</dbReference>
<proteinExistence type="predicted"/>
<evidence type="ECO:0000313" key="5">
    <source>
        <dbReference type="EMBL" id="MSS35696.1"/>
    </source>
</evidence>
<dbReference type="GO" id="GO:0003677">
    <property type="term" value="F:DNA binding"/>
    <property type="evidence" value="ECO:0007669"/>
    <property type="project" value="UniProtKB-KW"/>
</dbReference>
<dbReference type="Pfam" id="PF00027">
    <property type="entry name" value="cNMP_binding"/>
    <property type="match status" value="1"/>
</dbReference>
<dbReference type="EMBL" id="VUMD01000002">
    <property type="protein sequence ID" value="MSS35696.1"/>
    <property type="molecule type" value="Genomic_DNA"/>
</dbReference>
<dbReference type="InterPro" id="IPR000595">
    <property type="entry name" value="cNMP-bd_dom"/>
</dbReference>
<dbReference type="AlphaFoldDB" id="A0A7X2TCA6"/>
<keyword evidence="6" id="KW-1185">Reference proteome</keyword>
<dbReference type="InterPro" id="IPR018490">
    <property type="entry name" value="cNMP-bd_dom_sf"/>
</dbReference>
<evidence type="ECO:0000259" key="4">
    <source>
        <dbReference type="PROSITE" id="PS50042"/>
    </source>
</evidence>
<dbReference type="GO" id="GO:0005829">
    <property type="term" value="C:cytosol"/>
    <property type="evidence" value="ECO:0007669"/>
    <property type="project" value="TreeGrafter"/>
</dbReference>
<dbReference type="InterPro" id="IPR036390">
    <property type="entry name" value="WH_DNA-bd_sf"/>
</dbReference>
<evidence type="ECO:0000313" key="6">
    <source>
        <dbReference type="Proteomes" id="UP000429958"/>
    </source>
</evidence>
<gene>
    <name evidence="5" type="ORF">FYJ39_03650</name>
</gene>
<dbReference type="InterPro" id="IPR012318">
    <property type="entry name" value="HTH_CRP"/>
</dbReference>
<dbReference type="Proteomes" id="UP000429958">
    <property type="component" value="Unassembled WGS sequence"/>
</dbReference>